<dbReference type="OrthoDB" id="9803207at2"/>
<reference evidence="1 2" key="1">
    <citation type="submission" date="2019-03" db="EMBL/GenBank/DDBJ databases">
        <title>Genomic Encyclopedia of Type Strains, Phase IV (KMG-IV): sequencing the most valuable type-strain genomes for metagenomic binning, comparative biology and taxonomic classification.</title>
        <authorList>
            <person name="Goeker M."/>
        </authorList>
    </citation>
    <scope>NUCLEOTIDE SEQUENCE [LARGE SCALE GENOMIC DNA]</scope>
    <source>
        <strain evidence="1 2">DSM 22362</strain>
    </source>
</reference>
<dbReference type="InterPro" id="IPR021398">
    <property type="entry name" value="DUF3037"/>
</dbReference>
<dbReference type="RefSeq" id="WP_132778885.1">
    <property type="nucleotide sequence ID" value="NZ_SMBZ01000057.1"/>
</dbReference>
<keyword evidence="2" id="KW-1185">Reference proteome</keyword>
<evidence type="ECO:0000313" key="2">
    <source>
        <dbReference type="Proteomes" id="UP000295197"/>
    </source>
</evidence>
<proteinExistence type="predicted"/>
<dbReference type="Pfam" id="PF11236">
    <property type="entry name" value="DUF3037"/>
    <property type="match status" value="1"/>
</dbReference>
<dbReference type="EMBL" id="SMBZ01000057">
    <property type="protein sequence ID" value="TCV06754.1"/>
    <property type="molecule type" value="Genomic_DNA"/>
</dbReference>
<accession>A0A4R3VKH5</accession>
<organism evidence="1 2">
    <name type="scientific">Sphingobacterium alimentarium</name>
    <dbReference type="NCBI Taxonomy" id="797292"/>
    <lineage>
        <taxon>Bacteria</taxon>
        <taxon>Pseudomonadati</taxon>
        <taxon>Bacteroidota</taxon>
        <taxon>Sphingobacteriia</taxon>
        <taxon>Sphingobacteriales</taxon>
        <taxon>Sphingobacteriaceae</taxon>
        <taxon>Sphingobacterium</taxon>
    </lineage>
</organism>
<protein>
    <submittedName>
        <fullName evidence="1">DUF3037 family protein</fullName>
    </submittedName>
</protein>
<sequence>MSVRTLYEYAVVRVVPRVEREEFVNVGVALYCKKFRYAEFLFHLDEAKLRAMYSEVNIEEIQKHLESFQKICAGAKTHGKIATLEQAERFRWLTANRSTIIQCSPTHIGRCISAEETHQELMNKLVL</sequence>
<name>A0A4R3VKH5_9SPHI</name>
<dbReference type="AlphaFoldDB" id="A0A4R3VKH5"/>
<dbReference type="Proteomes" id="UP000295197">
    <property type="component" value="Unassembled WGS sequence"/>
</dbReference>
<evidence type="ECO:0000313" key="1">
    <source>
        <dbReference type="EMBL" id="TCV06754.1"/>
    </source>
</evidence>
<comment type="caution">
    <text evidence="1">The sequence shown here is derived from an EMBL/GenBank/DDBJ whole genome shotgun (WGS) entry which is preliminary data.</text>
</comment>
<gene>
    <name evidence="1" type="ORF">EDC17_105721</name>
</gene>